<dbReference type="PROSITE" id="PS50932">
    <property type="entry name" value="HTH_LACI_2"/>
    <property type="match status" value="1"/>
</dbReference>
<evidence type="ECO:0000256" key="1">
    <source>
        <dbReference type="ARBA" id="ARBA00023015"/>
    </source>
</evidence>
<dbReference type="Gene3D" id="1.10.260.40">
    <property type="entry name" value="lambda repressor-like DNA-binding domains"/>
    <property type="match status" value="1"/>
</dbReference>
<feature type="domain" description="HTH lacI-type" evidence="4">
    <location>
        <begin position="16"/>
        <end position="70"/>
    </location>
</feature>
<dbReference type="CDD" id="cd06267">
    <property type="entry name" value="PBP1_LacI_sugar_binding-like"/>
    <property type="match status" value="1"/>
</dbReference>
<dbReference type="EMBL" id="BAAAQT010000008">
    <property type="protein sequence ID" value="GAA2175994.1"/>
    <property type="molecule type" value="Genomic_DNA"/>
</dbReference>
<dbReference type="Pfam" id="PF00356">
    <property type="entry name" value="LacI"/>
    <property type="match status" value="1"/>
</dbReference>
<organism evidence="5 6">
    <name type="scientific">Agrococcus versicolor</name>
    <dbReference type="NCBI Taxonomy" id="501482"/>
    <lineage>
        <taxon>Bacteria</taxon>
        <taxon>Bacillati</taxon>
        <taxon>Actinomycetota</taxon>
        <taxon>Actinomycetes</taxon>
        <taxon>Micrococcales</taxon>
        <taxon>Microbacteriaceae</taxon>
        <taxon>Agrococcus</taxon>
    </lineage>
</organism>
<sequence length="339" mass="35444">MQPTTGAPGSSATRRPTVKDVAREAGVGVGTVSRVLNAQGAVSADSRSRVLAAVASLEYVRDTAARELRRGASASVGLLVEDVADPFYSQLHRSVESTLERHDLTLLAASSGGSSSQVRRIVDGLAARRVEGLVVTMPMDADESRLASMQRDGVHVVFVDRPAVTFEADSVRTDSRLGARLGIEHLLSRGHRRIAVLLDDARNHTSGERMAGVHDAIQGAGLGPDAVVLSQEAPDADAIGARLAHLFASDAPPTAVFTGNNRTTVAMLRASRALGVRLDAVGFDDLELADLLDPPLTVVAQDPAAIGAIAAQMLVDRLAGHEGAARLHLVAPSLVVRAP</sequence>
<dbReference type="GO" id="GO:0003677">
    <property type="term" value="F:DNA binding"/>
    <property type="evidence" value="ECO:0007669"/>
    <property type="project" value="UniProtKB-KW"/>
</dbReference>
<dbReference type="InterPro" id="IPR000843">
    <property type="entry name" value="HTH_LacI"/>
</dbReference>
<dbReference type="PANTHER" id="PTHR30146:SF109">
    <property type="entry name" value="HTH-TYPE TRANSCRIPTIONAL REGULATOR GALS"/>
    <property type="match status" value="1"/>
</dbReference>
<dbReference type="PRINTS" id="PR00036">
    <property type="entry name" value="HTHLACI"/>
</dbReference>
<keyword evidence="2 5" id="KW-0238">DNA-binding</keyword>
<reference evidence="6" key="1">
    <citation type="journal article" date="2019" name="Int. J. Syst. Evol. Microbiol.">
        <title>The Global Catalogue of Microorganisms (GCM) 10K type strain sequencing project: providing services to taxonomists for standard genome sequencing and annotation.</title>
        <authorList>
            <consortium name="The Broad Institute Genomics Platform"/>
            <consortium name="The Broad Institute Genome Sequencing Center for Infectious Disease"/>
            <person name="Wu L."/>
            <person name="Ma J."/>
        </authorList>
    </citation>
    <scope>NUCLEOTIDE SEQUENCE [LARGE SCALE GENOMIC DNA]</scope>
    <source>
        <strain evidence="6">JCM 16026</strain>
    </source>
</reference>
<dbReference type="SUPFAM" id="SSF53822">
    <property type="entry name" value="Periplasmic binding protein-like I"/>
    <property type="match status" value="1"/>
</dbReference>
<evidence type="ECO:0000313" key="6">
    <source>
        <dbReference type="Proteomes" id="UP001501599"/>
    </source>
</evidence>
<gene>
    <name evidence="5" type="ORF">GCM10009846_28060</name>
</gene>
<keyword evidence="1" id="KW-0805">Transcription regulation</keyword>
<comment type="caution">
    <text evidence="5">The sequence shown here is derived from an EMBL/GenBank/DDBJ whole genome shotgun (WGS) entry which is preliminary data.</text>
</comment>
<dbReference type="PANTHER" id="PTHR30146">
    <property type="entry name" value="LACI-RELATED TRANSCRIPTIONAL REPRESSOR"/>
    <property type="match status" value="1"/>
</dbReference>
<dbReference type="InterPro" id="IPR046335">
    <property type="entry name" value="LacI/GalR-like_sensor"/>
</dbReference>
<dbReference type="RefSeq" id="WP_344344704.1">
    <property type="nucleotide sequence ID" value="NZ_BAAAQT010000008.1"/>
</dbReference>
<dbReference type="Pfam" id="PF13377">
    <property type="entry name" value="Peripla_BP_3"/>
    <property type="match status" value="1"/>
</dbReference>
<dbReference type="PROSITE" id="PS00356">
    <property type="entry name" value="HTH_LACI_1"/>
    <property type="match status" value="1"/>
</dbReference>
<dbReference type="InterPro" id="IPR028082">
    <property type="entry name" value="Peripla_BP_I"/>
</dbReference>
<protein>
    <submittedName>
        <fullName evidence="5">LacI family DNA-binding transcriptional regulator</fullName>
    </submittedName>
</protein>
<dbReference type="Proteomes" id="UP001501599">
    <property type="component" value="Unassembled WGS sequence"/>
</dbReference>
<proteinExistence type="predicted"/>
<evidence type="ECO:0000256" key="3">
    <source>
        <dbReference type="ARBA" id="ARBA00023163"/>
    </source>
</evidence>
<dbReference type="SUPFAM" id="SSF47413">
    <property type="entry name" value="lambda repressor-like DNA-binding domains"/>
    <property type="match status" value="1"/>
</dbReference>
<dbReference type="SMART" id="SM00354">
    <property type="entry name" value="HTH_LACI"/>
    <property type="match status" value="1"/>
</dbReference>
<dbReference type="Gene3D" id="3.40.50.2300">
    <property type="match status" value="2"/>
</dbReference>
<accession>A0ABP5MSF6</accession>
<evidence type="ECO:0000313" key="5">
    <source>
        <dbReference type="EMBL" id="GAA2175994.1"/>
    </source>
</evidence>
<keyword evidence="3" id="KW-0804">Transcription</keyword>
<evidence type="ECO:0000259" key="4">
    <source>
        <dbReference type="PROSITE" id="PS50932"/>
    </source>
</evidence>
<evidence type="ECO:0000256" key="2">
    <source>
        <dbReference type="ARBA" id="ARBA00023125"/>
    </source>
</evidence>
<dbReference type="CDD" id="cd01392">
    <property type="entry name" value="HTH_LacI"/>
    <property type="match status" value="1"/>
</dbReference>
<keyword evidence="6" id="KW-1185">Reference proteome</keyword>
<name>A0ABP5MSF6_9MICO</name>
<dbReference type="InterPro" id="IPR010982">
    <property type="entry name" value="Lambda_DNA-bd_dom_sf"/>
</dbReference>